<keyword evidence="2" id="KW-1185">Reference proteome</keyword>
<gene>
    <name evidence="1" type="ORF">LUCI_4876</name>
</gene>
<protein>
    <submittedName>
        <fullName evidence="1">Uncharacterized protein</fullName>
    </submittedName>
</protein>
<reference evidence="1 2" key="1">
    <citation type="submission" date="2018-06" db="EMBL/GenBank/DDBJ databases">
        <authorList>
            <person name="Strepis N."/>
        </authorList>
    </citation>
    <scope>NUCLEOTIDE SEQUENCE [LARGE SCALE GENOMIC DNA]</scope>
    <source>
        <strain evidence="1">LUCI</strain>
    </source>
</reference>
<sequence length="147" mass="15302">MPVTPDFHDELEIFVYNNLAFLMNPTNASNVVVANTTTPITPTAPLQPSTPLTPNTSIAPGPTVTVATPATPTVVIDPSLLQALQSAALNNFANLGLPRDIQQIATNFFAYLPPIVSPNATTTTTTTATTATTTSTMATTTSTTTIV</sequence>
<evidence type="ECO:0000313" key="2">
    <source>
        <dbReference type="Proteomes" id="UP000277811"/>
    </source>
</evidence>
<dbReference type="Proteomes" id="UP000277811">
    <property type="component" value="Unassembled WGS sequence"/>
</dbReference>
<evidence type="ECO:0000313" key="1">
    <source>
        <dbReference type="EMBL" id="VBB09581.1"/>
    </source>
</evidence>
<proteinExistence type="predicted"/>
<accession>A0A498RDN9</accession>
<dbReference type="RefSeq" id="WP_122630358.1">
    <property type="nucleotide sequence ID" value="NZ_UPPP01000127.1"/>
</dbReference>
<name>A0A498RDN9_9FIRM</name>
<organism evidence="1 2">
    <name type="scientific">Lucifera butyrica</name>
    <dbReference type="NCBI Taxonomy" id="1351585"/>
    <lineage>
        <taxon>Bacteria</taxon>
        <taxon>Bacillati</taxon>
        <taxon>Bacillota</taxon>
        <taxon>Negativicutes</taxon>
        <taxon>Veillonellales</taxon>
        <taxon>Veillonellaceae</taxon>
        <taxon>Lucifera</taxon>
    </lineage>
</organism>
<dbReference type="EMBL" id="UPPP01000127">
    <property type="protein sequence ID" value="VBB09581.1"/>
    <property type="molecule type" value="Genomic_DNA"/>
</dbReference>
<dbReference type="AlphaFoldDB" id="A0A498RDN9"/>